<organism evidence="2 3">
    <name type="scientific">Desulfoluna limicola</name>
    <dbReference type="NCBI Taxonomy" id="2810562"/>
    <lineage>
        <taxon>Bacteria</taxon>
        <taxon>Pseudomonadati</taxon>
        <taxon>Thermodesulfobacteriota</taxon>
        <taxon>Desulfobacteria</taxon>
        <taxon>Desulfobacterales</taxon>
        <taxon>Desulfolunaceae</taxon>
        <taxon>Desulfoluna</taxon>
    </lineage>
</organism>
<name>A0ABM7PFY8_9BACT</name>
<reference evidence="2 3" key="1">
    <citation type="submission" date="2021-02" db="EMBL/GenBank/DDBJ databases">
        <title>Complete genome of Desulfoluna sp. strain ASN36.</title>
        <authorList>
            <person name="Takahashi A."/>
            <person name="Kojima H."/>
            <person name="Fukui M."/>
        </authorList>
    </citation>
    <scope>NUCLEOTIDE SEQUENCE [LARGE SCALE GENOMIC DNA]</scope>
    <source>
        <strain evidence="2 3">ASN36</strain>
    </source>
</reference>
<evidence type="ECO:0000313" key="2">
    <source>
        <dbReference type="EMBL" id="BCS96066.1"/>
    </source>
</evidence>
<proteinExistence type="predicted"/>
<feature type="signal peptide" evidence="1">
    <location>
        <begin position="1"/>
        <end position="25"/>
    </location>
</feature>
<evidence type="ECO:0000313" key="3">
    <source>
        <dbReference type="Proteomes" id="UP001320148"/>
    </source>
</evidence>
<gene>
    <name evidence="2" type="ORF">DSLASN_16980</name>
</gene>
<dbReference type="Proteomes" id="UP001320148">
    <property type="component" value="Chromosome"/>
</dbReference>
<feature type="chain" id="PRO_5046651974" evidence="1">
    <location>
        <begin position="26"/>
        <end position="143"/>
    </location>
</feature>
<dbReference type="RefSeq" id="WP_236892427.1">
    <property type="nucleotide sequence ID" value="NZ_AP024488.1"/>
</dbReference>
<evidence type="ECO:0000256" key="1">
    <source>
        <dbReference type="SAM" id="SignalP"/>
    </source>
</evidence>
<dbReference type="EMBL" id="AP024488">
    <property type="protein sequence ID" value="BCS96066.1"/>
    <property type="molecule type" value="Genomic_DNA"/>
</dbReference>
<accession>A0ABM7PFY8</accession>
<keyword evidence="3" id="KW-1185">Reference proteome</keyword>
<protein>
    <submittedName>
        <fullName evidence="2">Uncharacterized protein</fullName>
    </submittedName>
</protein>
<sequence length="143" mass="15337">MKKHHYIITLICSLVVLSGALTAQAQVVPMSDSELAGITGQAGFATLGDYADFQRDITTNTLFAPNLSDLSYQAERTGEVSNIRVAKDGSSFSFDVKNPGVTIRNFETSLRLGNQPGPGNSLGTVSVEHIRVTTHGTVRITVR</sequence>
<keyword evidence="1" id="KW-0732">Signal</keyword>